<organism evidence="2 3">
    <name type="scientific">Oceanobacillus jeddahense</name>
    <dbReference type="NCBI Taxonomy" id="1462527"/>
    <lineage>
        <taxon>Bacteria</taxon>
        <taxon>Bacillati</taxon>
        <taxon>Bacillota</taxon>
        <taxon>Bacilli</taxon>
        <taxon>Bacillales</taxon>
        <taxon>Bacillaceae</taxon>
        <taxon>Oceanobacillus</taxon>
    </lineage>
</organism>
<dbReference type="InterPro" id="IPR043129">
    <property type="entry name" value="ATPase_NBD"/>
</dbReference>
<accession>A0ABY5JRE0</accession>
<gene>
    <name evidence="2" type="ORF">NP439_20245</name>
</gene>
<evidence type="ECO:0000313" key="2">
    <source>
        <dbReference type="EMBL" id="UUI02344.1"/>
    </source>
</evidence>
<evidence type="ECO:0000256" key="1">
    <source>
        <dbReference type="ARBA" id="ARBA00006479"/>
    </source>
</evidence>
<keyword evidence="3" id="KW-1185">Reference proteome</keyword>
<comment type="similarity">
    <text evidence="1">Belongs to the ROK (NagC/XylR) family.</text>
</comment>
<protein>
    <submittedName>
        <fullName evidence="2">ROK family protein</fullName>
    </submittedName>
</protein>
<dbReference type="Proteomes" id="UP001059773">
    <property type="component" value="Chromosome"/>
</dbReference>
<reference evidence="2" key="1">
    <citation type="submission" date="2022-07" db="EMBL/GenBank/DDBJ databases">
        <title>FELIX.</title>
        <authorList>
            <person name="Wan K.H."/>
            <person name="Park S."/>
            <person name="Lawrence Q."/>
            <person name="Eichenberger J.P."/>
            <person name="Booth B.W."/>
            <person name="Piaggio A.J."/>
            <person name="Chandler J.C."/>
            <person name="Franklin A.B."/>
            <person name="Celniker S.E."/>
        </authorList>
    </citation>
    <scope>NUCLEOTIDE SEQUENCE</scope>
    <source>
        <strain evidence="2">QA-1986 374</strain>
    </source>
</reference>
<dbReference type="PANTHER" id="PTHR18964:SF149">
    <property type="entry name" value="BIFUNCTIONAL UDP-N-ACETYLGLUCOSAMINE 2-EPIMERASE_N-ACETYLMANNOSAMINE KINASE"/>
    <property type="match status" value="1"/>
</dbReference>
<sequence>MEYVIGVDIGGTKIASIVVDSGGNIVQRCELPSIKGDSEEMFQQVADCIHQLMLLANISMQEVTVMGVGIPGKVDREKGVAVFQNNLPWRDFPIVERLQEQFPLIQDIAIDNDVYMAAYAEWELAKLPQDSMFVYVTVSTGISCSIIQNGKFLRGNGFAGELGLLPIEKKKTLEDIASGPAILRSAREVYNDSKMDIETLFLKYKNNEKKAVKIINSMLESLAKGIYSIICLIHPHQIVCGGGVINHQPYIVDLLNKLISQYMISGQQEADNNNSVKISRLKEDAGVVGASKNITNNVSALNQRR</sequence>
<name>A0ABY5JRE0_9BACI</name>
<dbReference type="EMBL" id="CP101914">
    <property type="protein sequence ID" value="UUI02344.1"/>
    <property type="molecule type" value="Genomic_DNA"/>
</dbReference>
<proteinExistence type="inferred from homology"/>
<dbReference type="InterPro" id="IPR000600">
    <property type="entry name" value="ROK"/>
</dbReference>
<evidence type="ECO:0000313" key="3">
    <source>
        <dbReference type="Proteomes" id="UP001059773"/>
    </source>
</evidence>
<dbReference type="PANTHER" id="PTHR18964">
    <property type="entry name" value="ROK (REPRESSOR, ORF, KINASE) FAMILY"/>
    <property type="match status" value="1"/>
</dbReference>
<dbReference type="Gene3D" id="3.30.420.40">
    <property type="match status" value="2"/>
</dbReference>
<dbReference type="SUPFAM" id="SSF53067">
    <property type="entry name" value="Actin-like ATPase domain"/>
    <property type="match status" value="1"/>
</dbReference>
<dbReference type="RefSeq" id="WP_256707582.1">
    <property type="nucleotide sequence ID" value="NZ_CP101914.1"/>
</dbReference>
<dbReference type="Pfam" id="PF00480">
    <property type="entry name" value="ROK"/>
    <property type="match status" value="1"/>
</dbReference>